<comment type="subcellular location">
    <subcellularLocation>
        <location evidence="4 5">Cytoplasm</location>
    </subcellularLocation>
</comment>
<dbReference type="PANTHER" id="PTHR10317">
    <property type="entry name" value="EUKARYOTIC TRANSLATION INITIATION FACTOR 3 SUBUNIT E"/>
    <property type="match status" value="1"/>
</dbReference>
<evidence type="ECO:0000256" key="3">
    <source>
        <dbReference type="ARBA" id="ARBA00022917"/>
    </source>
</evidence>
<dbReference type="GO" id="GO:0006413">
    <property type="term" value="P:translational initiation"/>
    <property type="evidence" value="ECO:0000318"/>
    <property type="project" value="GO_Central"/>
</dbReference>
<dbReference type="Pfam" id="PF01399">
    <property type="entry name" value="PCI"/>
    <property type="match status" value="1"/>
</dbReference>
<dbReference type="OMA" id="NCPWILR"/>
<dbReference type="OrthoDB" id="417252at2759"/>
<feature type="region of interest" description="Disordered" evidence="6">
    <location>
        <begin position="102"/>
        <end position="148"/>
    </location>
</feature>
<dbReference type="eggNOG" id="KOG2758">
    <property type="taxonomic scope" value="Eukaryota"/>
</dbReference>
<name>F0ZI56_DICPU</name>
<organism evidence="8 9">
    <name type="scientific">Dictyostelium purpureum</name>
    <name type="common">Slime mold</name>
    <dbReference type="NCBI Taxonomy" id="5786"/>
    <lineage>
        <taxon>Eukaryota</taxon>
        <taxon>Amoebozoa</taxon>
        <taxon>Evosea</taxon>
        <taxon>Eumycetozoa</taxon>
        <taxon>Dictyostelia</taxon>
        <taxon>Dictyosteliales</taxon>
        <taxon>Dictyosteliaceae</taxon>
        <taxon>Dictyostelium</taxon>
    </lineage>
</organism>
<protein>
    <recommendedName>
        <fullName evidence="4 5">Eukaryotic translation initiation factor 3 subunit E</fullName>
        <shortName evidence="4">eIF3e</shortName>
    </recommendedName>
    <alternativeName>
        <fullName evidence="4">Eukaryotic translation initiation factor 3 subunit 6</fullName>
    </alternativeName>
</protein>
<evidence type="ECO:0000256" key="5">
    <source>
        <dbReference type="PIRNR" id="PIRNR016255"/>
    </source>
</evidence>
<dbReference type="SMART" id="SM01186">
    <property type="entry name" value="eIF3_N"/>
    <property type="match status" value="1"/>
</dbReference>
<evidence type="ECO:0000313" key="9">
    <source>
        <dbReference type="Proteomes" id="UP000001064"/>
    </source>
</evidence>
<feature type="domain" description="PCI" evidence="7">
    <location>
        <begin position="262"/>
        <end position="441"/>
    </location>
</feature>
<proteinExistence type="inferred from homology"/>
<dbReference type="AlphaFoldDB" id="F0ZI56"/>
<keyword evidence="9" id="KW-1185">Reference proteome</keyword>
<dbReference type="HAMAP" id="MF_03004">
    <property type="entry name" value="eIF3e"/>
    <property type="match status" value="1"/>
</dbReference>
<dbReference type="GO" id="GO:0005634">
    <property type="term" value="C:nucleus"/>
    <property type="evidence" value="ECO:0000318"/>
    <property type="project" value="GO_Central"/>
</dbReference>
<dbReference type="GO" id="GO:0003743">
    <property type="term" value="F:translation initiation factor activity"/>
    <property type="evidence" value="ECO:0007669"/>
    <property type="project" value="UniProtKB-UniRule"/>
</dbReference>
<dbReference type="InterPro" id="IPR036390">
    <property type="entry name" value="WH_DNA-bd_sf"/>
</dbReference>
<dbReference type="PIRSF" id="PIRSF016255">
    <property type="entry name" value="eIF3e_su6"/>
    <property type="match status" value="1"/>
</dbReference>
<dbReference type="Pfam" id="PF09440">
    <property type="entry name" value="eIF3_N"/>
    <property type="match status" value="1"/>
</dbReference>
<dbReference type="EMBL" id="GL871028">
    <property type="protein sequence ID" value="EGC36403.1"/>
    <property type="molecule type" value="Genomic_DNA"/>
</dbReference>
<evidence type="ECO:0000313" key="8">
    <source>
        <dbReference type="EMBL" id="EGC36403.1"/>
    </source>
</evidence>
<dbReference type="CDD" id="cd21378">
    <property type="entry name" value="eIF3E"/>
    <property type="match status" value="1"/>
</dbReference>
<dbReference type="PROSITE" id="PS50250">
    <property type="entry name" value="PCI"/>
    <property type="match status" value="1"/>
</dbReference>
<evidence type="ECO:0000256" key="4">
    <source>
        <dbReference type="HAMAP-Rule" id="MF_03004"/>
    </source>
</evidence>
<accession>F0ZI56</accession>
<dbReference type="GO" id="GO:0071540">
    <property type="term" value="C:eukaryotic translation initiation factor 3 complex, eIF3e"/>
    <property type="evidence" value="ECO:0007669"/>
    <property type="project" value="UniProtKB-UniRule"/>
</dbReference>
<dbReference type="GO" id="GO:0005852">
    <property type="term" value="C:eukaryotic translation initiation factor 3 complex"/>
    <property type="evidence" value="ECO:0000318"/>
    <property type="project" value="GO_Central"/>
</dbReference>
<comment type="subunit">
    <text evidence="4 5">Component of the eukaryotic translation initiation factor 3 (eIF-3) complex.</text>
</comment>
<evidence type="ECO:0000256" key="2">
    <source>
        <dbReference type="ARBA" id="ARBA00022540"/>
    </source>
</evidence>
<keyword evidence="2 4" id="KW-0396">Initiation factor</keyword>
<comment type="similarity">
    <text evidence="4 5">Belongs to the eIF-3 subunit E family.</text>
</comment>
<feature type="compositionally biased region" description="Basic and acidic residues" evidence="6">
    <location>
        <begin position="102"/>
        <end position="115"/>
    </location>
</feature>
<evidence type="ECO:0000256" key="1">
    <source>
        <dbReference type="ARBA" id="ARBA00022490"/>
    </source>
</evidence>
<dbReference type="GO" id="GO:0033290">
    <property type="term" value="C:eukaryotic 48S preinitiation complex"/>
    <property type="evidence" value="ECO:0007669"/>
    <property type="project" value="UniProtKB-UniRule"/>
</dbReference>
<evidence type="ECO:0000256" key="6">
    <source>
        <dbReference type="SAM" id="MobiDB-lite"/>
    </source>
</evidence>
<feature type="compositionally biased region" description="Low complexity" evidence="6">
    <location>
        <begin position="485"/>
        <end position="523"/>
    </location>
</feature>
<sequence length="523" mass="59495">MEYDLTKQIWGFLDSHMMLPLVKYLNDTQQYSENEINKAMADILSNTGCCDYAIDAYKATGRDTAPLQEKKKQLVEELNKLKEECSFVTQYIESKRQQKEQQKELKEQQKQEKEAAAAAAAASDKTEESTTTTTTTTPTPAPTTTTTTTPTIQVIPFSQLQETVTPAILESIYRFSKLLFETGQYGSARDHLEIFLQLSQHSISREKRLSALWGILESDILSLNWTAAVNDISPLQDQIDSNGSPIEQLGQRAWLIHRALFVYFYHPDSRSSLVDLLLEDKYLNAIQTTCPHILRYLAVAIIVNKKKQQSNVFQRVLNALIRVVEQESYVYRDPVTAFISNLFVKFNFDEAQAQLTLCEKVLKNDFFLHTCVEEFMENSRVCVFETYCNILENIDIDMLCKNLGIPQESSEKWIVEAIRNTRFTAKIDSANNQIKMFTQHNSYRQVMDKTKALFNRGIEIVVGINESRTQQNRKGDNKDRKNQRQNRNQPTTTSTTTTTTTTATTPTTTTTTPVATAAPTATA</sequence>
<evidence type="ECO:0000259" key="7">
    <source>
        <dbReference type="PROSITE" id="PS50250"/>
    </source>
</evidence>
<feature type="compositionally biased region" description="Basic and acidic residues" evidence="6">
    <location>
        <begin position="473"/>
        <end position="482"/>
    </location>
</feature>
<dbReference type="VEuPathDB" id="AmoebaDB:DICPUDRAFT_31942"/>
<dbReference type="SUPFAM" id="SSF46785">
    <property type="entry name" value="Winged helix' DNA-binding domain"/>
    <property type="match status" value="1"/>
</dbReference>
<dbReference type="InterPro" id="IPR000717">
    <property type="entry name" value="PCI_dom"/>
</dbReference>
<feature type="region of interest" description="Disordered" evidence="6">
    <location>
        <begin position="465"/>
        <end position="523"/>
    </location>
</feature>
<dbReference type="InterPro" id="IPR016650">
    <property type="entry name" value="eIF3e"/>
</dbReference>
<dbReference type="InterPro" id="IPR019010">
    <property type="entry name" value="eIF3e_N"/>
</dbReference>
<reference evidence="9" key="1">
    <citation type="journal article" date="2011" name="Genome Biol.">
        <title>Comparative genomics of the social amoebae Dictyostelium discoideum and Dictyostelium purpureum.</title>
        <authorList>
            <consortium name="US DOE Joint Genome Institute (JGI-PGF)"/>
            <person name="Sucgang R."/>
            <person name="Kuo A."/>
            <person name="Tian X."/>
            <person name="Salerno W."/>
            <person name="Parikh A."/>
            <person name="Feasley C.L."/>
            <person name="Dalin E."/>
            <person name="Tu H."/>
            <person name="Huang E."/>
            <person name="Barry K."/>
            <person name="Lindquist E."/>
            <person name="Shapiro H."/>
            <person name="Bruce D."/>
            <person name="Schmutz J."/>
            <person name="Salamov A."/>
            <person name="Fey P."/>
            <person name="Gaudet P."/>
            <person name="Anjard C."/>
            <person name="Babu M.M."/>
            <person name="Basu S."/>
            <person name="Bushmanova Y."/>
            <person name="van der Wel H."/>
            <person name="Katoh-Kurasawa M."/>
            <person name="Dinh C."/>
            <person name="Coutinho P.M."/>
            <person name="Saito T."/>
            <person name="Elias M."/>
            <person name="Schaap P."/>
            <person name="Kay R.R."/>
            <person name="Henrissat B."/>
            <person name="Eichinger L."/>
            <person name="Rivero F."/>
            <person name="Putnam N.H."/>
            <person name="West C.M."/>
            <person name="Loomis W.F."/>
            <person name="Chisholm R.L."/>
            <person name="Shaulsky G."/>
            <person name="Strassmann J.E."/>
            <person name="Queller D.C."/>
            <person name="Kuspa A."/>
            <person name="Grigoriev I.V."/>
        </authorList>
    </citation>
    <scope>NUCLEOTIDE SEQUENCE [LARGE SCALE GENOMIC DNA]</scope>
    <source>
        <strain evidence="9">QSDP1</strain>
    </source>
</reference>
<dbReference type="Proteomes" id="UP000001064">
    <property type="component" value="Unassembled WGS sequence"/>
</dbReference>
<dbReference type="RefSeq" id="XP_003287100.1">
    <property type="nucleotide sequence ID" value="XM_003287052.1"/>
</dbReference>
<dbReference type="GO" id="GO:0001732">
    <property type="term" value="P:formation of cytoplasmic translation initiation complex"/>
    <property type="evidence" value="ECO:0007669"/>
    <property type="project" value="UniProtKB-UniRule"/>
</dbReference>
<dbReference type="KEGG" id="dpp:DICPUDRAFT_31942"/>
<gene>
    <name evidence="8" type="ORF">DICPUDRAFT_31942</name>
</gene>
<keyword evidence="1 4" id="KW-0963">Cytoplasm</keyword>
<dbReference type="SMART" id="SM00088">
    <property type="entry name" value="PINT"/>
    <property type="match status" value="1"/>
</dbReference>
<dbReference type="GO" id="GO:0016282">
    <property type="term" value="C:eukaryotic 43S preinitiation complex"/>
    <property type="evidence" value="ECO:0007669"/>
    <property type="project" value="UniProtKB-UniRule"/>
</dbReference>
<feature type="compositionally biased region" description="Low complexity" evidence="6">
    <location>
        <begin position="116"/>
        <end position="148"/>
    </location>
</feature>
<comment type="function">
    <text evidence="4">Component of the eukaryotic translation initiation factor 3 (eIF-3) complex, which is involved in protein synthesis of a specialized repertoire of mRNAs and, together with other initiation factors, stimulates binding of mRNA and methionyl-tRNAi to the 40S ribosome. The eIF-3 complex specifically targets and initiates translation of a subset of mRNAs involved in cell proliferation.</text>
</comment>
<dbReference type="STRING" id="5786.F0ZI56"/>
<dbReference type="GeneID" id="10500744"/>
<keyword evidence="3 4" id="KW-0648">Protein biosynthesis</keyword>
<dbReference type="InParanoid" id="F0ZI56"/>
<dbReference type="FunCoup" id="F0ZI56">
    <property type="interactions" value="1316"/>
</dbReference>